<dbReference type="InterPro" id="IPR011043">
    <property type="entry name" value="Gal_Oxase/kelch_b-propeller"/>
</dbReference>
<dbReference type="PANTHER" id="PTHR31672:SF13">
    <property type="entry name" value="F-BOX PROTEIN CPR30-LIKE"/>
    <property type="match status" value="1"/>
</dbReference>
<dbReference type="InterPro" id="IPR050796">
    <property type="entry name" value="SCF_F-box_component"/>
</dbReference>
<dbReference type="Pfam" id="PF07734">
    <property type="entry name" value="FBA_1"/>
    <property type="match status" value="1"/>
</dbReference>
<dbReference type="CDD" id="cd22157">
    <property type="entry name" value="F-box_AtFBW1-like"/>
    <property type="match status" value="1"/>
</dbReference>
<dbReference type="Proteomes" id="UP000030748">
    <property type="component" value="Unassembled WGS sequence"/>
</dbReference>
<dbReference type="PROSITE" id="PS50181">
    <property type="entry name" value="FBOX"/>
    <property type="match status" value="1"/>
</dbReference>
<evidence type="ECO:0000313" key="3">
    <source>
        <dbReference type="Proteomes" id="UP000030748"/>
    </source>
</evidence>
<dbReference type="SUPFAM" id="SSF81383">
    <property type="entry name" value="F-box domain"/>
    <property type="match status" value="1"/>
</dbReference>
<dbReference type="Pfam" id="PF00646">
    <property type="entry name" value="F-box"/>
    <property type="match status" value="1"/>
</dbReference>
<evidence type="ECO:0000313" key="2">
    <source>
        <dbReference type="EMBL" id="EYU40580.1"/>
    </source>
</evidence>
<protein>
    <recommendedName>
        <fullName evidence="1">F-box domain-containing protein</fullName>
    </recommendedName>
</protein>
<dbReference type="SMART" id="SM00256">
    <property type="entry name" value="FBOX"/>
    <property type="match status" value="1"/>
</dbReference>
<dbReference type="AlphaFoldDB" id="A0A022RNS4"/>
<sequence>GEEEEEIRKETQKMGTEIERRISRHLPEEIIEEILHRLPSKSLLRFKCVSKQWRSFISSKQFIKRHLNKSNIDTDLANRRLVSSFRRSPDIVGFMSLFRGPNTTLDPRYLRSLLNDDIIATLDSEHSCMGDSTHEVRIVGSCNGLVLITIENDHNLYLWNPCTREIKKIRYPRLAFKKVYGLGYDECADDYKVVCIFFTTRRTSSQTEVYSLKADSWKKIEHFDKGSNYPPMCKSGMLVNGRLHWLMGNDDDDLVIISLDLVGEKYEIVAGPENVTENICFGSVLNNLGGYLCLITTSSVTGHQSVWVMIEYGQTESWTKIWTCSNSDDSMKMWPLKKHGIYNGKNVWCKNMGCVRRVYMVDATTEPICYVESLVSPFGDKQLRR</sequence>
<dbReference type="SUPFAM" id="SSF50965">
    <property type="entry name" value="Galactose oxidase, central domain"/>
    <property type="match status" value="1"/>
</dbReference>
<accession>A0A022RNS4</accession>
<dbReference type="eggNOG" id="ENOG502QUVH">
    <property type="taxonomic scope" value="Eukaryota"/>
</dbReference>
<dbReference type="Gene3D" id="1.20.1280.50">
    <property type="match status" value="1"/>
</dbReference>
<proteinExistence type="predicted"/>
<dbReference type="InterPro" id="IPR006527">
    <property type="entry name" value="F-box-assoc_dom_typ1"/>
</dbReference>
<evidence type="ECO:0000259" key="1">
    <source>
        <dbReference type="PROSITE" id="PS50181"/>
    </source>
</evidence>
<feature type="non-terminal residue" evidence="2">
    <location>
        <position position="1"/>
    </location>
</feature>
<dbReference type="InterPro" id="IPR001810">
    <property type="entry name" value="F-box_dom"/>
</dbReference>
<dbReference type="InterPro" id="IPR036047">
    <property type="entry name" value="F-box-like_dom_sf"/>
</dbReference>
<dbReference type="PANTHER" id="PTHR31672">
    <property type="entry name" value="BNACNNG10540D PROTEIN"/>
    <property type="match status" value="1"/>
</dbReference>
<dbReference type="NCBIfam" id="TIGR01640">
    <property type="entry name" value="F_box_assoc_1"/>
    <property type="match status" value="1"/>
</dbReference>
<gene>
    <name evidence="2" type="ORF">MIMGU_mgv1a025029mg</name>
</gene>
<dbReference type="EMBL" id="KI630394">
    <property type="protein sequence ID" value="EYU40580.1"/>
    <property type="molecule type" value="Genomic_DNA"/>
</dbReference>
<feature type="domain" description="F-box" evidence="1">
    <location>
        <begin position="20"/>
        <end position="66"/>
    </location>
</feature>
<organism evidence="2 3">
    <name type="scientific">Erythranthe guttata</name>
    <name type="common">Yellow monkey flower</name>
    <name type="synonym">Mimulus guttatus</name>
    <dbReference type="NCBI Taxonomy" id="4155"/>
    <lineage>
        <taxon>Eukaryota</taxon>
        <taxon>Viridiplantae</taxon>
        <taxon>Streptophyta</taxon>
        <taxon>Embryophyta</taxon>
        <taxon>Tracheophyta</taxon>
        <taxon>Spermatophyta</taxon>
        <taxon>Magnoliopsida</taxon>
        <taxon>eudicotyledons</taxon>
        <taxon>Gunneridae</taxon>
        <taxon>Pentapetalae</taxon>
        <taxon>asterids</taxon>
        <taxon>lamiids</taxon>
        <taxon>Lamiales</taxon>
        <taxon>Phrymaceae</taxon>
        <taxon>Erythranthe</taxon>
    </lineage>
</organism>
<dbReference type="STRING" id="4155.A0A022RNS4"/>
<reference evidence="2 3" key="1">
    <citation type="journal article" date="2013" name="Proc. Natl. Acad. Sci. U.S.A.">
        <title>Fine-scale variation in meiotic recombination in Mimulus inferred from population shotgun sequencing.</title>
        <authorList>
            <person name="Hellsten U."/>
            <person name="Wright K.M."/>
            <person name="Jenkins J."/>
            <person name="Shu S."/>
            <person name="Yuan Y."/>
            <person name="Wessler S.R."/>
            <person name="Schmutz J."/>
            <person name="Willis J.H."/>
            <person name="Rokhsar D.S."/>
        </authorList>
    </citation>
    <scope>NUCLEOTIDE SEQUENCE [LARGE SCALE GENOMIC DNA]</scope>
    <source>
        <strain evidence="3">cv. DUN x IM62</strain>
    </source>
</reference>
<dbReference type="InterPro" id="IPR017451">
    <property type="entry name" value="F-box-assoc_interact_dom"/>
</dbReference>
<keyword evidence="3" id="KW-1185">Reference proteome</keyword>
<name>A0A022RNS4_ERYGU</name>